<feature type="compositionally biased region" description="Acidic residues" evidence="1">
    <location>
        <begin position="48"/>
        <end position="58"/>
    </location>
</feature>
<dbReference type="InterPro" id="IPR027275">
    <property type="entry name" value="PRC-brl_dom"/>
</dbReference>
<feature type="domain" description="PRC-barrel" evidence="2">
    <location>
        <begin position="75"/>
        <end position="136"/>
    </location>
</feature>
<feature type="compositionally biased region" description="Basic and acidic residues" evidence="1">
    <location>
        <begin position="1"/>
        <end position="10"/>
    </location>
</feature>
<evidence type="ECO:0000313" key="3">
    <source>
        <dbReference type="EMBL" id="MDJ1372110.1"/>
    </source>
</evidence>
<organism evidence="3 4">
    <name type="scientific">Gulosibacter molinativorax</name>
    <dbReference type="NCBI Taxonomy" id="256821"/>
    <lineage>
        <taxon>Bacteria</taxon>
        <taxon>Bacillati</taxon>
        <taxon>Actinomycetota</taxon>
        <taxon>Actinomycetes</taxon>
        <taxon>Micrococcales</taxon>
        <taxon>Microbacteriaceae</taxon>
        <taxon>Gulosibacter</taxon>
    </lineage>
</organism>
<gene>
    <name evidence="3" type="ORF">C7K25_12140</name>
</gene>
<keyword evidence="4" id="KW-1185">Reference proteome</keyword>
<feature type="compositionally biased region" description="Acidic residues" evidence="1">
    <location>
        <begin position="292"/>
        <end position="306"/>
    </location>
</feature>
<dbReference type="Gene3D" id="3.90.50.10">
    <property type="entry name" value="Photosynthetic Reaction Center, subunit H, domain 2"/>
    <property type="match status" value="1"/>
</dbReference>
<dbReference type="InterPro" id="IPR014747">
    <property type="entry name" value="Bac_photo_RC_H_C"/>
</dbReference>
<proteinExistence type="predicted"/>
<dbReference type="Proteomes" id="UP001170379">
    <property type="component" value="Unassembled WGS sequence"/>
</dbReference>
<protein>
    <submittedName>
        <fullName evidence="3">PRC-barrel domain containing protein</fullName>
    </submittedName>
</protein>
<name>A0ABT7CA92_9MICO</name>
<reference evidence="3" key="2">
    <citation type="journal article" date="2022" name="Sci. Rep.">
        <title>In silico prediction of the enzymes involved in the degradation of the herbicide molinate by Gulosibacter molinativorax ON4T.</title>
        <authorList>
            <person name="Lopes A.R."/>
            <person name="Bunin E."/>
            <person name="Viana A.T."/>
            <person name="Froufe H."/>
            <person name="Munoz-Merida A."/>
            <person name="Pinho D."/>
            <person name="Figueiredo J."/>
            <person name="Barroso C."/>
            <person name="Vaz-Moreira I."/>
            <person name="Bellanger X."/>
            <person name="Egas C."/>
            <person name="Nunes O.C."/>
        </authorList>
    </citation>
    <scope>NUCLEOTIDE SEQUENCE</scope>
    <source>
        <strain evidence="3">ON4</strain>
    </source>
</reference>
<feature type="region of interest" description="Disordered" evidence="1">
    <location>
        <begin position="205"/>
        <end position="306"/>
    </location>
</feature>
<reference evidence="3" key="1">
    <citation type="submission" date="2018-03" db="EMBL/GenBank/DDBJ databases">
        <authorList>
            <person name="Nunes O.C."/>
            <person name="Lopes A.R."/>
            <person name="Froufe H."/>
            <person name="Munoz-Merida A."/>
            <person name="Barroso C."/>
            <person name="Egas C."/>
        </authorList>
    </citation>
    <scope>NUCLEOTIDE SEQUENCE</scope>
    <source>
        <strain evidence="3">ON4</strain>
    </source>
</reference>
<comment type="caution">
    <text evidence="3">The sequence shown here is derived from an EMBL/GenBank/DDBJ whole genome shotgun (WGS) entry which is preliminary data.</text>
</comment>
<feature type="compositionally biased region" description="Basic and acidic residues" evidence="1">
    <location>
        <begin position="252"/>
        <end position="265"/>
    </location>
</feature>
<feature type="region of interest" description="Disordered" evidence="1">
    <location>
        <begin position="1"/>
        <end position="61"/>
    </location>
</feature>
<evidence type="ECO:0000259" key="2">
    <source>
        <dbReference type="Pfam" id="PF05239"/>
    </source>
</evidence>
<sequence length="306" mass="33041">MADATERNEDLNGDDSLESAASSADAPEAESVPDADSIPQADSTPEVVGEEQVVETEEERIARETEEELLWIFQSTVFDNAGQKIGRVGQVYLDDQTQNPNWVTVKTGLFGMKEYFIPLDGSERADKRITVPFAKATVLAAPRTEVDQNLSPSEEDALYNHYQVEGKMTEAASEDEITNLVEGDGTDTTSADTADGGMAAVGTDFSAETDTETGTDTAASTQENTEQSASAAPWEISGDDETATTETVAPWHRGDEEPSEAKSEFDALISDEQPANTSTHVPNEVFARPEDTDTATEETTDPDQRQ</sequence>
<dbReference type="EMBL" id="PXVD01000020">
    <property type="protein sequence ID" value="MDJ1372110.1"/>
    <property type="molecule type" value="Genomic_DNA"/>
</dbReference>
<dbReference type="Pfam" id="PF05239">
    <property type="entry name" value="PRC"/>
    <property type="match status" value="1"/>
</dbReference>
<evidence type="ECO:0000256" key="1">
    <source>
        <dbReference type="SAM" id="MobiDB-lite"/>
    </source>
</evidence>
<dbReference type="InterPro" id="IPR011033">
    <property type="entry name" value="PRC_barrel-like_sf"/>
</dbReference>
<evidence type="ECO:0000313" key="4">
    <source>
        <dbReference type="Proteomes" id="UP001170379"/>
    </source>
</evidence>
<dbReference type="RefSeq" id="WP_051267040.1">
    <property type="nucleotide sequence ID" value="NZ_CP028426.1"/>
</dbReference>
<dbReference type="SUPFAM" id="SSF50346">
    <property type="entry name" value="PRC-barrel domain"/>
    <property type="match status" value="1"/>
</dbReference>
<accession>A0ABT7CA92</accession>